<sequence length="897" mass="97304">MTGPSAPLPALLPSRHTAMHEGVQRLQEGKTVFVIGKPGSGRTTFALRLLRALGQKFYWITGASGLAHVEFAVLSSLCSQIPQTREAAGHPTRMIAAITGFSSHSPMWILLDRAEQVDEQSAAVLAQLALSGQVHLVVATAQLRRLPICLAQLASMHSSWRLEMAPMNREDARFLTEEVLGGPVNESTVCTLLHVSGGKPLQMRELLYDAQDEQAVRFVGGYWSLHPEWKPNGTRISDLVHARLGAESPPMRELVERLAITGQLPLQRAGEVLGTEVLDRAIDTGLARVLDAEPSPGDSPATPLVDLTAGIPAEAVVGLLGRHRLGQHLQALGPVISNGTQAGELEINLALLRQRVGCPLPADELLRPVLRAGANYRYDIVVALTEQLGSQEQVAEETRTLLAAARAVAQFETGAANQGLETLSPWLDQHAAPIRQAAAYIHHHGPTPQLALDLLQPRPGDPPDVEAQRLVLLSLQDQPVDSVSLLAAFEDQRIHADLRLACLARYGLLLAYQGQAVRARELFTQVFASPVWAHTGACGRRTMFSALHPVLLAEGNGSQQLRSRITRIQDDSSSAHHLDQLIWKGAWNLETGNAQVAAVALDQALSLAELNDPLNAASIVWALRSRAASLLGNTEQARHFLQQARTARFDGQPLRLEAERALLAAVLRSEGTAAARDYLSRLLTQAEERGLKMQQVRLLHDAWRLRLTEQTEQFSSLAATVEGTLATTLAGYGTALENLGPQLDELIDNHVRQGRLLYAAELANHGSELARASGKRARASHLLSRCAEIAGPLANVNSPRLGRARVDSALLSEREYAACVRAAQGESNTQIAAALYLSPRTVEGHLQRAYAKLGIRDRRQLIDHDDSDPDDFHHGAAQPAQPDRASQAVTSYWDSAT</sequence>
<keyword evidence="3" id="KW-0804">Transcription</keyword>
<dbReference type="InterPro" id="IPR016032">
    <property type="entry name" value="Sig_transdc_resp-reg_C-effctor"/>
</dbReference>
<evidence type="ECO:0000256" key="2">
    <source>
        <dbReference type="ARBA" id="ARBA00023125"/>
    </source>
</evidence>
<evidence type="ECO:0000256" key="3">
    <source>
        <dbReference type="ARBA" id="ARBA00023163"/>
    </source>
</evidence>
<dbReference type="GO" id="GO:0003677">
    <property type="term" value="F:DNA binding"/>
    <property type="evidence" value="ECO:0007669"/>
    <property type="project" value="UniProtKB-KW"/>
</dbReference>
<dbReference type="PANTHER" id="PTHR44688:SF16">
    <property type="entry name" value="DNA-BINDING TRANSCRIPTIONAL ACTIVATOR DEVR_DOSR"/>
    <property type="match status" value="1"/>
</dbReference>
<evidence type="ECO:0000256" key="4">
    <source>
        <dbReference type="SAM" id="MobiDB-lite"/>
    </source>
</evidence>
<feature type="domain" description="HTH luxR-type" evidence="5">
    <location>
        <begin position="804"/>
        <end position="869"/>
    </location>
</feature>
<evidence type="ECO:0000259" key="5">
    <source>
        <dbReference type="PROSITE" id="PS50043"/>
    </source>
</evidence>
<dbReference type="InterPro" id="IPR000792">
    <property type="entry name" value="Tscrpt_reg_LuxR_C"/>
</dbReference>
<dbReference type="CDD" id="cd06170">
    <property type="entry name" value="LuxR_C_like"/>
    <property type="match status" value="1"/>
</dbReference>
<dbReference type="PRINTS" id="PR00038">
    <property type="entry name" value="HTHLUXR"/>
</dbReference>
<dbReference type="InterPro" id="IPR027417">
    <property type="entry name" value="P-loop_NTPase"/>
</dbReference>
<keyword evidence="2" id="KW-0238">DNA-binding</keyword>
<gene>
    <name evidence="6" type="ORF">GcLGCM259_1354</name>
</gene>
<dbReference type="PROSITE" id="PS50043">
    <property type="entry name" value="HTH_LUXR_2"/>
    <property type="match status" value="1"/>
</dbReference>
<proteinExistence type="predicted"/>
<keyword evidence="7" id="KW-1185">Reference proteome</keyword>
<organism evidence="6 7">
    <name type="scientific">Glutamicibacter creatinolyticus</name>
    <dbReference type="NCBI Taxonomy" id="162496"/>
    <lineage>
        <taxon>Bacteria</taxon>
        <taxon>Bacillati</taxon>
        <taxon>Actinomycetota</taxon>
        <taxon>Actinomycetes</taxon>
        <taxon>Micrococcales</taxon>
        <taxon>Micrococcaceae</taxon>
        <taxon>Glutamicibacter</taxon>
    </lineage>
</organism>
<dbReference type="KEGG" id="gcr:GcLGCM259_1354"/>
<dbReference type="Gene3D" id="1.10.10.10">
    <property type="entry name" value="Winged helix-like DNA-binding domain superfamily/Winged helix DNA-binding domain"/>
    <property type="match status" value="1"/>
</dbReference>
<dbReference type="PROSITE" id="PS00622">
    <property type="entry name" value="HTH_LUXR_1"/>
    <property type="match status" value="1"/>
</dbReference>
<evidence type="ECO:0000256" key="1">
    <source>
        <dbReference type="ARBA" id="ARBA00023015"/>
    </source>
</evidence>
<dbReference type="SUPFAM" id="SSF52540">
    <property type="entry name" value="P-loop containing nucleoside triphosphate hydrolases"/>
    <property type="match status" value="1"/>
</dbReference>
<name>A0A5B7WSZ4_9MICC</name>
<feature type="region of interest" description="Disordered" evidence="4">
    <location>
        <begin position="862"/>
        <end position="897"/>
    </location>
</feature>
<evidence type="ECO:0000313" key="6">
    <source>
        <dbReference type="EMBL" id="QCY47087.1"/>
    </source>
</evidence>
<keyword evidence="1" id="KW-0805">Transcription regulation</keyword>
<dbReference type="SUPFAM" id="SSF46894">
    <property type="entry name" value="C-terminal effector domain of the bipartite response regulators"/>
    <property type="match status" value="1"/>
</dbReference>
<dbReference type="Gene3D" id="3.40.50.300">
    <property type="entry name" value="P-loop containing nucleotide triphosphate hydrolases"/>
    <property type="match status" value="1"/>
</dbReference>
<accession>A0A5B7WSZ4</accession>
<evidence type="ECO:0000313" key="7">
    <source>
        <dbReference type="Proteomes" id="UP000307000"/>
    </source>
</evidence>
<dbReference type="InterPro" id="IPR036388">
    <property type="entry name" value="WH-like_DNA-bd_sf"/>
</dbReference>
<feature type="compositionally biased region" description="Polar residues" evidence="4">
    <location>
        <begin position="887"/>
        <end position="897"/>
    </location>
</feature>
<protein>
    <recommendedName>
        <fullName evidence="5">HTH luxR-type domain-containing protein</fullName>
    </recommendedName>
</protein>
<reference evidence="6 7" key="1">
    <citation type="submission" date="2018-12" db="EMBL/GenBank/DDBJ databases">
        <title>Complete Genome Sequence of Glutamicibacter creatinolyticus strain LGCM259,isolated from an abscess of a 12-year-old mare in Italy.</title>
        <authorList>
            <person name="Santos R.G."/>
            <person name="Silva A.L."/>
            <person name="Seyffert N."/>
            <person name="Castro T.L.P."/>
            <person name="Attili A.R."/>
            <person name="Rifici C."/>
            <person name="Mazzullo G."/>
            <person name="Brenig B."/>
            <person name="Venanzi F."/>
            <person name="Azevedo V."/>
        </authorList>
    </citation>
    <scope>NUCLEOTIDE SEQUENCE [LARGE SCALE GENOMIC DNA]</scope>
    <source>
        <strain evidence="6 7">LGCM 259</strain>
    </source>
</reference>
<dbReference type="Proteomes" id="UP000307000">
    <property type="component" value="Chromosome"/>
</dbReference>
<dbReference type="EMBL" id="CP034412">
    <property type="protein sequence ID" value="QCY47087.1"/>
    <property type="molecule type" value="Genomic_DNA"/>
</dbReference>
<dbReference type="AlphaFoldDB" id="A0A5B7WSZ4"/>
<feature type="compositionally biased region" description="Basic and acidic residues" evidence="4">
    <location>
        <begin position="862"/>
        <end position="874"/>
    </location>
</feature>
<dbReference type="Pfam" id="PF00196">
    <property type="entry name" value="GerE"/>
    <property type="match status" value="1"/>
</dbReference>
<dbReference type="PANTHER" id="PTHR44688">
    <property type="entry name" value="DNA-BINDING TRANSCRIPTIONAL ACTIVATOR DEVR_DOSR"/>
    <property type="match status" value="1"/>
</dbReference>
<dbReference type="GO" id="GO:0006355">
    <property type="term" value="P:regulation of DNA-templated transcription"/>
    <property type="evidence" value="ECO:0007669"/>
    <property type="project" value="InterPro"/>
</dbReference>
<dbReference type="SMART" id="SM00421">
    <property type="entry name" value="HTH_LUXR"/>
    <property type="match status" value="1"/>
</dbReference>